<dbReference type="EMBL" id="CYZT01000754">
    <property type="protein sequence ID" value="CUQ19083.1"/>
    <property type="molecule type" value="Genomic_DNA"/>
</dbReference>
<dbReference type="Proteomes" id="UP000095746">
    <property type="component" value="Unassembled WGS sequence"/>
</dbReference>
<protein>
    <submittedName>
        <fullName evidence="2">Uncharacterized protein</fullName>
    </submittedName>
</protein>
<gene>
    <name evidence="2" type="ORF">ERS852411_04084</name>
</gene>
<proteinExistence type="predicted"/>
<reference evidence="2 3" key="1">
    <citation type="submission" date="2015-09" db="EMBL/GenBank/DDBJ databases">
        <authorList>
            <consortium name="Pathogen Informatics"/>
        </authorList>
    </citation>
    <scope>NUCLEOTIDE SEQUENCE [LARGE SCALE GENOMIC DNA]</scope>
    <source>
        <strain evidence="2 3">2789STDY5608854</strain>
    </source>
</reference>
<dbReference type="AlphaFoldDB" id="A0A174U9R0"/>
<evidence type="ECO:0000313" key="2">
    <source>
        <dbReference type="EMBL" id="CUQ19083.1"/>
    </source>
</evidence>
<evidence type="ECO:0000313" key="3">
    <source>
        <dbReference type="Proteomes" id="UP000095746"/>
    </source>
</evidence>
<sequence>MASRKASSGPKRARTTSRRAGSSSGPRVSKPAAWPICTSRQRSRHTST</sequence>
<evidence type="ECO:0000256" key="1">
    <source>
        <dbReference type="SAM" id="MobiDB-lite"/>
    </source>
</evidence>
<name>A0A174U9R0_FLAPL</name>
<accession>A0A174U9R0</accession>
<organism evidence="2 3">
    <name type="scientific">Flavonifractor plautii</name>
    <name type="common">Fusobacterium plautii</name>
    <dbReference type="NCBI Taxonomy" id="292800"/>
    <lineage>
        <taxon>Bacteria</taxon>
        <taxon>Bacillati</taxon>
        <taxon>Bacillota</taxon>
        <taxon>Clostridia</taxon>
        <taxon>Eubacteriales</taxon>
        <taxon>Oscillospiraceae</taxon>
        <taxon>Flavonifractor</taxon>
    </lineage>
</organism>
<feature type="region of interest" description="Disordered" evidence="1">
    <location>
        <begin position="1"/>
        <end position="48"/>
    </location>
</feature>